<evidence type="ECO:0000313" key="2">
    <source>
        <dbReference type="EMBL" id="QIK40905.1"/>
    </source>
</evidence>
<organism evidence="2 3">
    <name type="scientific">Pontivivens nitratireducens</name>
    <dbReference type="NCBI Taxonomy" id="2758038"/>
    <lineage>
        <taxon>Bacteria</taxon>
        <taxon>Pseudomonadati</taxon>
        <taxon>Pseudomonadota</taxon>
        <taxon>Alphaproteobacteria</taxon>
        <taxon>Rhodobacterales</taxon>
        <taxon>Paracoccaceae</taxon>
        <taxon>Pontivivens</taxon>
    </lineage>
</organism>
<keyword evidence="1" id="KW-0812">Transmembrane</keyword>
<dbReference type="AlphaFoldDB" id="A0A6G7VM21"/>
<keyword evidence="3" id="KW-1185">Reference proteome</keyword>
<proteinExistence type="predicted"/>
<dbReference type="RefSeq" id="WP_166190867.1">
    <property type="nucleotide sequence ID" value="NZ_CP049811.1"/>
</dbReference>
<dbReference type="EMBL" id="CP049811">
    <property type="protein sequence ID" value="QIK40905.1"/>
    <property type="molecule type" value="Genomic_DNA"/>
</dbReference>
<dbReference type="Proteomes" id="UP000500791">
    <property type="component" value="Chromosome"/>
</dbReference>
<accession>A0A6G7VM21</accession>
<keyword evidence="1" id="KW-1133">Transmembrane helix</keyword>
<evidence type="ECO:0000313" key="3">
    <source>
        <dbReference type="Proteomes" id="UP000500791"/>
    </source>
</evidence>
<dbReference type="KEGG" id="mon:G8E03_09085"/>
<sequence>MTDPFQHPEPATEPADLLEHDLRRFLHNARDQMDALQKTFKLLASAEGQIKEQTAATKRIYQNLQRQIDCGVMVHVDADLKAHAARVANSTMPLLKELEQHRQSIREMAIMIMAATAASGLLGSVAGVFVAIRFL</sequence>
<reference evidence="2 3" key="1">
    <citation type="submission" date="2020-03" db="EMBL/GenBank/DDBJ databases">
        <title>Complete genome sequence of Monaibacterium sp. ALG8 with diverse plasmids.</title>
        <authorList>
            <person name="Sun C."/>
        </authorList>
    </citation>
    <scope>NUCLEOTIDE SEQUENCE [LARGE SCALE GENOMIC DNA]</scope>
    <source>
        <strain evidence="2 3">ALG8</strain>
    </source>
</reference>
<gene>
    <name evidence="2" type="ORF">G8E03_09085</name>
</gene>
<name>A0A6G7VM21_9RHOB</name>
<feature type="transmembrane region" description="Helical" evidence="1">
    <location>
        <begin position="108"/>
        <end position="132"/>
    </location>
</feature>
<keyword evidence="1" id="KW-0472">Membrane</keyword>
<evidence type="ECO:0000256" key="1">
    <source>
        <dbReference type="SAM" id="Phobius"/>
    </source>
</evidence>
<protein>
    <submittedName>
        <fullName evidence="2">Uncharacterized protein</fullName>
    </submittedName>
</protein>